<keyword evidence="2" id="KW-1185">Reference proteome</keyword>
<dbReference type="Proteomes" id="UP000016933">
    <property type="component" value="Unassembled WGS sequence"/>
</dbReference>
<protein>
    <submittedName>
        <fullName evidence="1">Uncharacterized protein</fullName>
    </submittedName>
</protein>
<reference evidence="1 2" key="2">
    <citation type="journal article" date="2012" name="PLoS Pathog.">
        <title>Diverse lifestyles and strategies of plant pathogenesis encoded in the genomes of eighteen Dothideomycetes fungi.</title>
        <authorList>
            <person name="Ohm R.A."/>
            <person name="Feau N."/>
            <person name="Henrissat B."/>
            <person name="Schoch C.L."/>
            <person name="Horwitz B.A."/>
            <person name="Barry K.W."/>
            <person name="Condon B.J."/>
            <person name="Copeland A.C."/>
            <person name="Dhillon B."/>
            <person name="Glaser F."/>
            <person name="Hesse C.N."/>
            <person name="Kosti I."/>
            <person name="LaButti K."/>
            <person name="Lindquist E.A."/>
            <person name="Lucas S."/>
            <person name="Salamov A.A."/>
            <person name="Bradshaw R.E."/>
            <person name="Ciuffetti L."/>
            <person name="Hamelin R.C."/>
            <person name="Kema G.H.J."/>
            <person name="Lawrence C."/>
            <person name="Scott J.A."/>
            <person name="Spatafora J.W."/>
            <person name="Turgeon B.G."/>
            <person name="de Wit P.J.G.M."/>
            <person name="Zhong S."/>
            <person name="Goodwin S.B."/>
            <person name="Grigoriev I.V."/>
        </authorList>
    </citation>
    <scope>NUCLEOTIDE SEQUENCE [LARGE SCALE GENOMIC DNA]</scope>
    <source>
        <strain evidence="2">NZE10 / CBS 128990</strain>
    </source>
</reference>
<dbReference type="EMBL" id="KB446543">
    <property type="protein sequence ID" value="EME40709.1"/>
    <property type="molecule type" value="Genomic_DNA"/>
</dbReference>
<dbReference type="HOGENOM" id="CLU_1992587_0_0_1"/>
<organism evidence="1 2">
    <name type="scientific">Dothistroma septosporum (strain NZE10 / CBS 128990)</name>
    <name type="common">Red band needle blight fungus</name>
    <name type="synonym">Mycosphaerella pini</name>
    <dbReference type="NCBI Taxonomy" id="675120"/>
    <lineage>
        <taxon>Eukaryota</taxon>
        <taxon>Fungi</taxon>
        <taxon>Dikarya</taxon>
        <taxon>Ascomycota</taxon>
        <taxon>Pezizomycotina</taxon>
        <taxon>Dothideomycetes</taxon>
        <taxon>Dothideomycetidae</taxon>
        <taxon>Mycosphaerellales</taxon>
        <taxon>Mycosphaerellaceae</taxon>
        <taxon>Dothistroma</taxon>
    </lineage>
</organism>
<evidence type="ECO:0000313" key="1">
    <source>
        <dbReference type="EMBL" id="EME40709.1"/>
    </source>
</evidence>
<evidence type="ECO:0000313" key="2">
    <source>
        <dbReference type="Proteomes" id="UP000016933"/>
    </source>
</evidence>
<name>N1PF52_DOTSN</name>
<proteinExistence type="predicted"/>
<dbReference type="AlphaFoldDB" id="N1PF52"/>
<gene>
    <name evidence="1" type="ORF">DOTSEDRAFT_74299</name>
</gene>
<sequence length="125" mass="13606">MMPRKIEPSASETVHLVIATASPQIDLRQRRLPMLLHGTQGSTLLVRYAVLPKQGRLSSPSYLRCGVPTNQGYNLPASFTPGMLTLRLCTRFIRTCALPRSALSPSASSKKSSSVAFAISCHVRP</sequence>
<reference evidence="2" key="1">
    <citation type="journal article" date="2012" name="PLoS Genet.">
        <title>The genomes of the fungal plant pathogens Cladosporium fulvum and Dothistroma septosporum reveal adaptation to different hosts and lifestyles but also signatures of common ancestry.</title>
        <authorList>
            <person name="de Wit P.J.G.M."/>
            <person name="van der Burgt A."/>
            <person name="Oekmen B."/>
            <person name="Stergiopoulos I."/>
            <person name="Abd-Elsalam K.A."/>
            <person name="Aerts A.L."/>
            <person name="Bahkali A.H."/>
            <person name="Beenen H.G."/>
            <person name="Chettri P."/>
            <person name="Cox M.P."/>
            <person name="Datema E."/>
            <person name="de Vries R.P."/>
            <person name="Dhillon B."/>
            <person name="Ganley A.R."/>
            <person name="Griffiths S.A."/>
            <person name="Guo Y."/>
            <person name="Hamelin R.C."/>
            <person name="Henrissat B."/>
            <person name="Kabir M.S."/>
            <person name="Jashni M.K."/>
            <person name="Kema G."/>
            <person name="Klaubauf S."/>
            <person name="Lapidus A."/>
            <person name="Levasseur A."/>
            <person name="Lindquist E."/>
            <person name="Mehrabi R."/>
            <person name="Ohm R.A."/>
            <person name="Owen T.J."/>
            <person name="Salamov A."/>
            <person name="Schwelm A."/>
            <person name="Schijlen E."/>
            <person name="Sun H."/>
            <person name="van den Burg H.A."/>
            <person name="van Ham R.C.H.J."/>
            <person name="Zhang S."/>
            <person name="Goodwin S.B."/>
            <person name="Grigoriev I.V."/>
            <person name="Collemare J."/>
            <person name="Bradshaw R.E."/>
        </authorList>
    </citation>
    <scope>NUCLEOTIDE SEQUENCE [LARGE SCALE GENOMIC DNA]</scope>
    <source>
        <strain evidence="2">NZE10 / CBS 128990</strain>
    </source>
</reference>
<accession>N1PF52</accession>